<name>E3IVY4_PSEI1</name>
<dbReference type="RefSeq" id="WP_013428023.1">
    <property type="nucleotide sequence ID" value="NC_014666.1"/>
</dbReference>
<keyword evidence="3" id="KW-1185">Reference proteome</keyword>
<accession>E3IVY4</accession>
<evidence type="ECO:0000313" key="2">
    <source>
        <dbReference type="EMBL" id="ADP84912.1"/>
    </source>
</evidence>
<dbReference type="STRING" id="298654.FraEuI1c_6944"/>
<dbReference type="eggNOG" id="COG2518">
    <property type="taxonomic scope" value="Bacteria"/>
</dbReference>
<dbReference type="AlphaFoldDB" id="E3IVY4"/>
<dbReference type="InterPro" id="IPR023809">
    <property type="entry name" value="Thiopep_bacteriocin_synth_dom"/>
</dbReference>
<dbReference type="Proteomes" id="UP000002484">
    <property type="component" value="Chromosome"/>
</dbReference>
<reference evidence="2 3" key="1">
    <citation type="submission" date="2010-10" db="EMBL/GenBank/DDBJ databases">
        <title>Complete sequence of Frankia sp. EuI1c.</title>
        <authorList>
            <consortium name="US DOE Joint Genome Institute"/>
            <person name="Lucas S."/>
            <person name="Copeland A."/>
            <person name="Lapidus A."/>
            <person name="Cheng J.-F."/>
            <person name="Bruce D."/>
            <person name="Goodwin L."/>
            <person name="Pitluck S."/>
            <person name="Chertkov O."/>
            <person name="Detter J.C."/>
            <person name="Han C."/>
            <person name="Tapia R."/>
            <person name="Land M."/>
            <person name="Hauser L."/>
            <person name="Jeffries C."/>
            <person name="Kyrpides N."/>
            <person name="Ivanova N."/>
            <person name="Mikhailova N."/>
            <person name="Beauchemin N."/>
            <person name="Sen A."/>
            <person name="Sur S.A."/>
            <person name="Gtari M."/>
            <person name="Wall L."/>
            <person name="Tisa L."/>
            <person name="Woyke T."/>
        </authorList>
    </citation>
    <scope>NUCLEOTIDE SEQUENCE [LARGE SCALE GENOMIC DNA]</scope>
    <source>
        <strain evidence="3">DSM 45817 / CECT 9037 / EuI1c</strain>
    </source>
</reference>
<dbReference type="EMBL" id="CP002299">
    <property type="protein sequence ID" value="ADP84912.1"/>
    <property type="molecule type" value="Genomic_DNA"/>
</dbReference>
<evidence type="ECO:0000259" key="1">
    <source>
        <dbReference type="Pfam" id="PF14028"/>
    </source>
</evidence>
<dbReference type="HOGENOM" id="CLU_959484_0_0_11"/>
<dbReference type="OrthoDB" id="4678170at2"/>
<dbReference type="InParanoid" id="E3IVY4"/>
<gene>
    <name evidence="2" type="ordered locus">FraEuI1c_6944</name>
</gene>
<dbReference type="NCBIfam" id="TIGR03891">
    <property type="entry name" value="thiopep_ocin"/>
    <property type="match status" value="1"/>
</dbReference>
<dbReference type="KEGG" id="fri:FraEuI1c_6944"/>
<proteinExistence type="predicted"/>
<protein>
    <recommendedName>
        <fullName evidence="1">Thiopeptide-type bacteriocin biosynthesis domain-containing protein</fullName>
    </recommendedName>
</protein>
<evidence type="ECO:0000313" key="3">
    <source>
        <dbReference type="Proteomes" id="UP000002484"/>
    </source>
</evidence>
<dbReference type="Pfam" id="PF14028">
    <property type="entry name" value="Lant_dehydr_C"/>
    <property type="match status" value="1"/>
</dbReference>
<feature type="domain" description="Thiopeptide-type bacteriocin biosynthesis" evidence="1">
    <location>
        <begin position="62"/>
        <end position="318"/>
    </location>
</feature>
<sequence length="325" mass="35401">MPSDQLAHPATTEHAILRVLSGDAILATATRSGLDPDDLAAATEIYRTAGRRALAAHRDTAWRQIYLRFSDWQHADQVAAAHLVRILDDAERHGQISTWWFMRKHPCWRLRLHPTRPGPPATIEAALDQLVADGHLDAWRPGVYEPETAAFGGGIAMDIAHALFAADSRGALDLAITDGPGVGRRELSLLLLSALLRGAGLEWYERGDLFDRVCTERALPREVPAEKIADLSETLATLLRADTRPDGPLFGPGGPVASQARWAEACATAGRALADANRSGLLHRGLRDVLSYHAIFHWNRLGLPTRTQALLAHAARQAILGPRGM</sequence>
<organism evidence="2 3">
    <name type="scientific">Pseudofrankia inefficax (strain DSM 45817 / CECT 9037 / DDB 130130 / EuI1c)</name>
    <name type="common">Frankia inefficax</name>
    <dbReference type="NCBI Taxonomy" id="298654"/>
    <lineage>
        <taxon>Bacteria</taxon>
        <taxon>Bacillati</taxon>
        <taxon>Actinomycetota</taxon>
        <taxon>Actinomycetes</taxon>
        <taxon>Frankiales</taxon>
        <taxon>Frankiaceae</taxon>
        <taxon>Pseudofrankia</taxon>
    </lineage>
</organism>